<dbReference type="OrthoDB" id="429813at2759"/>
<dbReference type="InterPro" id="IPR013120">
    <property type="entry name" value="FAR_NAD-bd"/>
</dbReference>
<dbReference type="InterPro" id="IPR036291">
    <property type="entry name" value="NAD(P)-bd_dom_sf"/>
</dbReference>
<dbReference type="PANTHER" id="PTHR43439:SF2">
    <property type="entry name" value="ENZYME, PUTATIVE (JCVI)-RELATED"/>
    <property type="match status" value="1"/>
</dbReference>
<dbReference type="EMBL" id="JH931009">
    <property type="protein sequence ID" value="EKM48480.1"/>
    <property type="molecule type" value="Genomic_DNA"/>
</dbReference>
<proteinExistence type="predicted"/>
<dbReference type="RefSeq" id="XP_007402968.1">
    <property type="nucleotide sequence ID" value="XM_007402906.1"/>
</dbReference>
<dbReference type="SUPFAM" id="SSF51735">
    <property type="entry name" value="NAD(P)-binding Rossmann-fold domains"/>
    <property type="match status" value="1"/>
</dbReference>
<sequence length="545" mass="58849">PVVEEANRAAPAFAKIFKEMVIITDPARPLPRAAKGTIVRKQALAVYEREINNLYATVEQSGNTENIPPPPSWTVPDVQAWLQKHACILTNRDTIPPSKDLFDQGFDSLYATFLRNRIIGALRADPETRPSARHVSQNFVFEHPTLRNLAIAIGILTGQDVHSGAGAGAARGAWEESVRAMVDKYAADLPAAAAAAAAEGQRDGREVAVLLTGSTGAVGAHILASLLANPRIGKVYTLNRKARVTYDRQQTAFTERSLDPWLLEAPKLVQLTGDLNDDGFGLRPRVFEELKTGVTHVIHNAWHVDFNRALDAFECHVAGTRRLLDFCSGSSSSSSSAAAARSRPARLLFTSSVSATYRWDVARGPVPEEALPDPRVAAANGYGASKFVVEQVLARAAARGLECTAIRLGQVCGPEASGAWSAQDWLPILVKTSVNLGSFPDLTGTVSWAPADVVADTFVDLVLSAARLPPTLNLVHPHPVEWRAVVRALNASLGSRGRRHSPLPVVPYAAWLAAVAALPMTSFNMDRFVRTLLPFSSPVLWPFDV</sequence>
<organism evidence="4 5">
    <name type="scientific">Phanerochaete carnosa (strain HHB-10118-sp)</name>
    <name type="common">White-rot fungus</name>
    <name type="synonym">Peniophora carnosa</name>
    <dbReference type="NCBI Taxonomy" id="650164"/>
    <lineage>
        <taxon>Eukaryota</taxon>
        <taxon>Fungi</taxon>
        <taxon>Dikarya</taxon>
        <taxon>Basidiomycota</taxon>
        <taxon>Agaricomycotina</taxon>
        <taxon>Agaricomycetes</taxon>
        <taxon>Polyporales</taxon>
        <taxon>Phanerochaetaceae</taxon>
        <taxon>Phanerochaete</taxon>
    </lineage>
</organism>
<dbReference type="AlphaFoldDB" id="K5VP37"/>
<dbReference type="InterPro" id="IPR051414">
    <property type="entry name" value="Adenylate-forming_Reductase"/>
</dbReference>
<dbReference type="InterPro" id="IPR036736">
    <property type="entry name" value="ACP-like_sf"/>
</dbReference>
<dbReference type="Gene3D" id="1.10.1200.10">
    <property type="entry name" value="ACP-like"/>
    <property type="match status" value="1"/>
</dbReference>
<dbReference type="Gene3D" id="3.40.50.720">
    <property type="entry name" value="NAD(P)-binding Rossmann-like Domain"/>
    <property type="match status" value="1"/>
</dbReference>
<dbReference type="Proteomes" id="UP000008370">
    <property type="component" value="Unassembled WGS sequence"/>
</dbReference>
<evidence type="ECO:0000313" key="5">
    <source>
        <dbReference type="Proteomes" id="UP000008370"/>
    </source>
</evidence>
<dbReference type="KEGG" id="pco:PHACADRAFT_108873"/>
<evidence type="ECO:0000313" key="4">
    <source>
        <dbReference type="EMBL" id="EKM48480.1"/>
    </source>
</evidence>
<dbReference type="GeneID" id="18907546"/>
<dbReference type="InParanoid" id="K5VP37"/>
<keyword evidence="2" id="KW-0597">Phosphoprotein</keyword>
<evidence type="ECO:0000259" key="3">
    <source>
        <dbReference type="Pfam" id="PF07993"/>
    </source>
</evidence>
<keyword evidence="5" id="KW-1185">Reference proteome</keyword>
<gene>
    <name evidence="4" type="ORF">PHACADRAFT_108873</name>
</gene>
<accession>K5VP37</accession>
<name>K5VP37_PHACS</name>
<dbReference type="PANTHER" id="PTHR43439">
    <property type="entry name" value="PHENYLACETATE-COENZYME A LIGASE"/>
    <property type="match status" value="1"/>
</dbReference>
<dbReference type="Pfam" id="PF07993">
    <property type="entry name" value="NAD_binding_4"/>
    <property type="match status" value="1"/>
</dbReference>
<dbReference type="Pfam" id="PF23562">
    <property type="entry name" value="AMP-binding_C_3"/>
    <property type="match status" value="1"/>
</dbReference>
<dbReference type="STRING" id="650164.K5VP37"/>
<dbReference type="SUPFAM" id="SSF47336">
    <property type="entry name" value="ACP-like"/>
    <property type="match status" value="1"/>
</dbReference>
<feature type="domain" description="Thioester reductase (TE)" evidence="3">
    <location>
        <begin position="211"/>
        <end position="456"/>
    </location>
</feature>
<reference evidence="4 5" key="1">
    <citation type="journal article" date="2012" name="BMC Genomics">
        <title>Comparative genomics of the white-rot fungi, Phanerochaete carnosa and P. chrysosporium, to elucidate the genetic basis of the distinct wood types they colonize.</title>
        <authorList>
            <person name="Suzuki H."/>
            <person name="MacDonald J."/>
            <person name="Syed K."/>
            <person name="Salamov A."/>
            <person name="Hori C."/>
            <person name="Aerts A."/>
            <person name="Henrissat B."/>
            <person name="Wiebenga A."/>
            <person name="vanKuyk P.A."/>
            <person name="Barry K."/>
            <person name="Lindquist E."/>
            <person name="LaButti K."/>
            <person name="Lapidus A."/>
            <person name="Lucas S."/>
            <person name="Coutinho P."/>
            <person name="Gong Y."/>
            <person name="Samejima M."/>
            <person name="Mahadevan R."/>
            <person name="Abou-Zaid M."/>
            <person name="de Vries R.P."/>
            <person name="Igarashi K."/>
            <person name="Yadav J.S."/>
            <person name="Grigoriev I.V."/>
            <person name="Master E.R."/>
        </authorList>
    </citation>
    <scope>NUCLEOTIDE SEQUENCE [LARGE SCALE GENOMIC DNA]</scope>
    <source>
        <strain evidence="4 5">HHB-10118-sp</strain>
    </source>
</reference>
<feature type="non-terminal residue" evidence="4">
    <location>
        <position position="545"/>
    </location>
</feature>
<evidence type="ECO:0000256" key="1">
    <source>
        <dbReference type="ARBA" id="ARBA00022450"/>
    </source>
</evidence>
<evidence type="ECO:0000256" key="2">
    <source>
        <dbReference type="ARBA" id="ARBA00022553"/>
    </source>
</evidence>
<protein>
    <recommendedName>
        <fullName evidence="3">Thioester reductase (TE) domain-containing protein</fullName>
    </recommendedName>
</protein>
<keyword evidence="1" id="KW-0596">Phosphopantetheine</keyword>
<dbReference type="HOGENOM" id="CLU_002220_4_0_1"/>